<evidence type="ECO:0000313" key="3">
    <source>
        <dbReference type="Proteomes" id="UP000295511"/>
    </source>
</evidence>
<comment type="caution">
    <text evidence="2">The sequence shown here is derived from an EMBL/GenBank/DDBJ whole genome shotgun (WGS) entry which is preliminary data.</text>
</comment>
<protein>
    <recommendedName>
        <fullName evidence="4">Orc1-like AAA ATPase domain-containing protein</fullName>
    </recommendedName>
</protein>
<dbReference type="RefSeq" id="WP_133206390.1">
    <property type="nucleotide sequence ID" value="NZ_SMRU01000034.1"/>
</dbReference>
<evidence type="ECO:0008006" key="4">
    <source>
        <dbReference type="Google" id="ProtNLM"/>
    </source>
</evidence>
<dbReference type="EMBL" id="SMRU01000034">
    <property type="protein sequence ID" value="TDF91011.1"/>
    <property type="molecule type" value="Genomic_DNA"/>
</dbReference>
<name>A0A4R5K7E1_9MICC</name>
<proteinExistence type="predicted"/>
<dbReference type="AlphaFoldDB" id="A0A4R5K7E1"/>
<dbReference type="OrthoDB" id="2020141at2"/>
<accession>A0A4R5K7E1</accession>
<evidence type="ECO:0000313" key="2">
    <source>
        <dbReference type="EMBL" id="TDF91011.1"/>
    </source>
</evidence>
<organism evidence="2 3">
    <name type="scientific">Arthrobacter terricola</name>
    <dbReference type="NCBI Taxonomy" id="2547396"/>
    <lineage>
        <taxon>Bacteria</taxon>
        <taxon>Bacillati</taxon>
        <taxon>Actinomycetota</taxon>
        <taxon>Actinomycetes</taxon>
        <taxon>Micrococcales</taxon>
        <taxon>Micrococcaceae</taxon>
        <taxon>Arthrobacter</taxon>
    </lineage>
</organism>
<sequence>MQAIKPTAGAPLPRIWRDGPGSCTNSSTVSGSSGAPGLVTIITGSRGIGKTVMLSAAESITRQHRRAAISRTDNSGFLAKVGDDMFRLLDELGDGSPARKITASSAAD</sequence>
<reference evidence="2 3" key="1">
    <citation type="submission" date="2019-03" db="EMBL/GenBank/DDBJ databases">
        <title>Whole genome sequence of Arthrobacter sp JH1-1.</title>
        <authorList>
            <person name="Trinh H.N."/>
        </authorList>
    </citation>
    <scope>NUCLEOTIDE SEQUENCE [LARGE SCALE GENOMIC DNA]</scope>
    <source>
        <strain evidence="2 3">JH1-1</strain>
    </source>
</reference>
<dbReference type="Proteomes" id="UP000295511">
    <property type="component" value="Unassembled WGS sequence"/>
</dbReference>
<gene>
    <name evidence="2" type="ORF">E1809_22005</name>
</gene>
<keyword evidence="3" id="KW-1185">Reference proteome</keyword>
<evidence type="ECO:0000256" key="1">
    <source>
        <dbReference type="SAM" id="MobiDB-lite"/>
    </source>
</evidence>
<feature type="region of interest" description="Disordered" evidence="1">
    <location>
        <begin position="1"/>
        <end position="36"/>
    </location>
</feature>
<feature type="compositionally biased region" description="Low complexity" evidence="1">
    <location>
        <begin position="21"/>
        <end position="33"/>
    </location>
</feature>